<feature type="compositionally biased region" description="Low complexity" evidence="2">
    <location>
        <begin position="152"/>
        <end position="185"/>
    </location>
</feature>
<keyword evidence="3" id="KW-0812">Transmembrane</keyword>
<dbReference type="InterPro" id="IPR006665">
    <property type="entry name" value="OmpA-like"/>
</dbReference>
<evidence type="ECO:0000256" key="3">
    <source>
        <dbReference type="SAM" id="Phobius"/>
    </source>
</evidence>
<dbReference type="Proteomes" id="UP000664122">
    <property type="component" value="Unassembled WGS sequence"/>
</dbReference>
<feature type="compositionally biased region" description="Low complexity" evidence="2">
    <location>
        <begin position="80"/>
        <end position="91"/>
    </location>
</feature>
<feature type="compositionally biased region" description="Basic and acidic residues" evidence="2">
    <location>
        <begin position="289"/>
        <end position="302"/>
    </location>
</feature>
<dbReference type="Gene3D" id="3.30.1330.60">
    <property type="entry name" value="OmpA-like domain"/>
    <property type="match status" value="1"/>
</dbReference>
<feature type="domain" description="OmpA-like" evidence="4">
    <location>
        <begin position="496"/>
        <end position="621"/>
    </location>
</feature>
<keyword evidence="6" id="KW-1185">Reference proteome</keyword>
<feature type="region of interest" description="Disordered" evidence="2">
    <location>
        <begin position="1"/>
        <end position="328"/>
    </location>
</feature>
<dbReference type="AlphaFoldDB" id="A0A939FY87"/>
<keyword evidence="1 3" id="KW-0472">Membrane</keyword>
<sequence length="625" mass="68375">MKAAKEGQRKKQNDAAEKKQERQEPAQQPKSQAQHAAPAEEPQPRAKPAETPRQERKRQREQASPNRQEEQARPARQKEPAPQAAAPAQREAPAEKKAEPSIFSPDALDQVKAKRREGKKAEAPAPEARPANEPVPAEKPGKSEPSAPVPQEAPAKAGTTAPAAATATEPQTQAAPKPAEQPAAKQSDAERLKSLGIGKNGIFAPNKPSTNQTATEPATQPQTPQGTSGTATAPTKEAPATTAEQPPAPKPVPAKLQNEPVKPNAVSASDARVQKLAQPVQITPITEEEGQRIEPPATDRRDRNGRRDRRRDAARFDPARGELPPGVKVVKRDDDGRQILSIVGAGIAGAAAGAAAAYFIKSDNDSRIAVDSRESYYDRLPQGRVRQTVIRDNGVKVVTVTNRYGEIIRRSRIEPDGREVVLFYDPYARDDRQPTYEVDPGRDLPPLRVDIPEDEYIVDTSRPDEELYYRTLIAPPVETVNRIYSVDEVLRSQRLRAKTRRIDLSTINFDFGSAQITESQVGKLQALAEAINKIVDKNPSETFLVEGHTDAVGSQLANLDLSDKRAEAVAAALTKYFDVPPENLVTQGYGEEGLKVNTQAPNRENRRVTLRRITPLVRPIETSRN</sequence>
<dbReference type="EMBL" id="JAFMPP010000004">
    <property type="protein sequence ID" value="MBO0662203.1"/>
    <property type="molecule type" value="Genomic_DNA"/>
</dbReference>
<dbReference type="PANTHER" id="PTHR30329:SF21">
    <property type="entry name" value="LIPOPROTEIN YIAD-RELATED"/>
    <property type="match status" value="1"/>
</dbReference>
<dbReference type="PROSITE" id="PS51123">
    <property type="entry name" value="OMPA_2"/>
    <property type="match status" value="1"/>
</dbReference>
<comment type="caution">
    <text evidence="5">The sequence shown here is derived from an EMBL/GenBank/DDBJ whole genome shotgun (WGS) entry which is preliminary data.</text>
</comment>
<proteinExistence type="predicted"/>
<evidence type="ECO:0000313" key="5">
    <source>
        <dbReference type="EMBL" id="MBO0662203.1"/>
    </source>
</evidence>
<dbReference type="InterPro" id="IPR036737">
    <property type="entry name" value="OmpA-like_sf"/>
</dbReference>
<protein>
    <submittedName>
        <fullName evidence="5">OmpA family protein</fullName>
    </submittedName>
</protein>
<evidence type="ECO:0000256" key="1">
    <source>
        <dbReference type="PROSITE-ProRule" id="PRU00473"/>
    </source>
</evidence>
<dbReference type="InterPro" id="IPR050330">
    <property type="entry name" value="Bact_OuterMem_StrucFunc"/>
</dbReference>
<dbReference type="GO" id="GO:0016020">
    <property type="term" value="C:membrane"/>
    <property type="evidence" value="ECO:0007669"/>
    <property type="project" value="UniProtKB-UniRule"/>
</dbReference>
<feature type="compositionally biased region" description="Basic and acidic residues" evidence="2">
    <location>
        <begin position="310"/>
        <end position="320"/>
    </location>
</feature>
<feature type="compositionally biased region" description="Basic and acidic residues" evidence="2">
    <location>
        <begin position="1"/>
        <end position="24"/>
    </location>
</feature>
<evidence type="ECO:0000259" key="4">
    <source>
        <dbReference type="PROSITE" id="PS51123"/>
    </source>
</evidence>
<dbReference type="PANTHER" id="PTHR30329">
    <property type="entry name" value="STATOR ELEMENT OF FLAGELLAR MOTOR COMPLEX"/>
    <property type="match status" value="1"/>
</dbReference>
<evidence type="ECO:0000256" key="2">
    <source>
        <dbReference type="SAM" id="MobiDB-lite"/>
    </source>
</evidence>
<dbReference type="Pfam" id="PF00691">
    <property type="entry name" value="OmpA"/>
    <property type="match status" value="1"/>
</dbReference>
<keyword evidence="3" id="KW-1133">Transmembrane helix</keyword>
<gene>
    <name evidence="5" type="ORF">J1C48_06420</name>
</gene>
<accession>A0A939FY87</accession>
<feature type="compositionally biased region" description="Low complexity" evidence="2">
    <location>
        <begin position="210"/>
        <end position="245"/>
    </location>
</feature>
<organism evidence="5 6">
    <name type="scientific">Jiella flava</name>
    <dbReference type="NCBI Taxonomy" id="2816857"/>
    <lineage>
        <taxon>Bacteria</taxon>
        <taxon>Pseudomonadati</taxon>
        <taxon>Pseudomonadota</taxon>
        <taxon>Alphaproteobacteria</taxon>
        <taxon>Hyphomicrobiales</taxon>
        <taxon>Aurantimonadaceae</taxon>
        <taxon>Jiella</taxon>
    </lineage>
</organism>
<feature type="compositionally biased region" description="Low complexity" evidence="2">
    <location>
        <begin position="123"/>
        <end position="135"/>
    </location>
</feature>
<name>A0A939FY87_9HYPH</name>
<dbReference type="CDD" id="cd07185">
    <property type="entry name" value="OmpA_C-like"/>
    <property type="match status" value="1"/>
</dbReference>
<feature type="transmembrane region" description="Helical" evidence="3">
    <location>
        <begin position="339"/>
        <end position="360"/>
    </location>
</feature>
<evidence type="ECO:0000313" key="6">
    <source>
        <dbReference type="Proteomes" id="UP000664122"/>
    </source>
</evidence>
<feature type="compositionally biased region" description="Basic and acidic residues" evidence="2">
    <location>
        <begin position="42"/>
        <end position="79"/>
    </location>
</feature>
<reference evidence="5" key="1">
    <citation type="submission" date="2021-03" db="EMBL/GenBank/DDBJ databases">
        <title>Whole genome sequence of Jiella sp. CQZ9-1.</title>
        <authorList>
            <person name="Tuo L."/>
        </authorList>
    </citation>
    <scope>NUCLEOTIDE SEQUENCE</scope>
    <source>
        <strain evidence="5">CQZ9-1</strain>
    </source>
</reference>
<dbReference type="SUPFAM" id="SSF103088">
    <property type="entry name" value="OmpA-like"/>
    <property type="match status" value="1"/>
</dbReference>